<keyword evidence="1" id="KW-0812">Transmembrane</keyword>
<evidence type="ECO:0000313" key="3">
    <source>
        <dbReference type="Proteomes" id="UP000248405"/>
    </source>
</evidence>
<dbReference type="AlphaFoldDB" id="A0A319B893"/>
<feature type="transmembrane region" description="Helical" evidence="1">
    <location>
        <begin position="44"/>
        <end position="63"/>
    </location>
</feature>
<gene>
    <name evidence="2" type="ORF">BO88DRAFT_50232</name>
</gene>
<proteinExistence type="predicted"/>
<evidence type="ECO:0000313" key="2">
    <source>
        <dbReference type="EMBL" id="PYH68765.1"/>
    </source>
</evidence>
<dbReference type="EMBL" id="KZ821625">
    <property type="protein sequence ID" value="PYH68765.1"/>
    <property type="molecule type" value="Genomic_DNA"/>
</dbReference>
<keyword evidence="1" id="KW-1133">Transmembrane helix</keyword>
<protein>
    <submittedName>
        <fullName evidence="2">Uncharacterized protein</fullName>
    </submittedName>
</protein>
<keyword evidence="3" id="KW-1185">Reference proteome</keyword>
<dbReference type="Proteomes" id="UP000248405">
    <property type="component" value="Unassembled WGS sequence"/>
</dbReference>
<name>A0A319B893_ASPVC</name>
<dbReference type="GeneID" id="37217515"/>
<reference evidence="2" key="1">
    <citation type="submission" date="2016-12" db="EMBL/GenBank/DDBJ databases">
        <title>The genomes of Aspergillus section Nigri reveals drivers in fungal speciation.</title>
        <authorList>
            <consortium name="DOE Joint Genome Institute"/>
            <person name="Vesth T.C."/>
            <person name="Nybo J."/>
            <person name="Theobald S."/>
            <person name="Brandl J."/>
            <person name="Frisvad J.C."/>
            <person name="Nielsen K.F."/>
            <person name="Lyhne E.K."/>
            <person name="Kogle M.E."/>
            <person name="Kuo A."/>
            <person name="Riley R."/>
            <person name="Clum A."/>
            <person name="Nolan M."/>
            <person name="Lipzen A."/>
            <person name="Salamov A."/>
            <person name="Henrissat B."/>
            <person name="Wiebenga A."/>
            <person name="De Vries R.P."/>
            <person name="Grigoriev I.V."/>
            <person name="Mortensen U.H."/>
            <person name="Andersen M.R."/>
            <person name="Baker S.E."/>
        </authorList>
    </citation>
    <scope>NUCLEOTIDE SEQUENCE [LARGE SCALE GENOMIC DNA]</scope>
    <source>
        <strain evidence="2">CBS 113365</strain>
    </source>
</reference>
<evidence type="ECO:0000256" key="1">
    <source>
        <dbReference type="SAM" id="Phobius"/>
    </source>
</evidence>
<organism evidence="2 3">
    <name type="scientific">Aspergillus vadensis (strain CBS 113365 / IMI 142717 / IBT 24658)</name>
    <dbReference type="NCBI Taxonomy" id="1448311"/>
    <lineage>
        <taxon>Eukaryota</taxon>
        <taxon>Fungi</taxon>
        <taxon>Dikarya</taxon>
        <taxon>Ascomycota</taxon>
        <taxon>Pezizomycotina</taxon>
        <taxon>Eurotiomycetes</taxon>
        <taxon>Eurotiomycetidae</taxon>
        <taxon>Eurotiales</taxon>
        <taxon>Aspergillaceae</taxon>
        <taxon>Aspergillus</taxon>
        <taxon>Aspergillus subgen. Circumdati</taxon>
    </lineage>
</organism>
<dbReference type="RefSeq" id="XP_025562559.1">
    <property type="nucleotide sequence ID" value="XM_025712923.1"/>
</dbReference>
<accession>A0A319B893</accession>
<keyword evidence="1" id="KW-0472">Membrane</keyword>
<sequence length="91" mass="10129">MMSNVTFRVMLPYNFPLMDAFYPLSKSGVSSAEGFESNQKNQELVLLHIIQIGVILSTSYVNFSVRKPKSMFLLFNQAGPCAHRKVAAGLT</sequence>